<proteinExistence type="predicted"/>
<dbReference type="InterPro" id="IPR013783">
    <property type="entry name" value="Ig-like_fold"/>
</dbReference>
<dbReference type="Proteomes" id="UP001299235">
    <property type="component" value="Unassembled WGS sequence"/>
</dbReference>
<reference evidence="4 5" key="1">
    <citation type="submission" date="2021-10" db="EMBL/GenBank/DDBJ databases">
        <title>Anaerobic single-cell dispensing facilitates the cultivation of human gut bacteria.</title>
        <authorList>
            <person name="Afrizal A."/>
        </authorList>
    </citation>
    <scope>NUCLEOTIDE SEQUENCE [LARGE SCALE GENOMIC DNA]</scope>
    <source>
        <strain evidence="4 5">CLA-AA-H246</strain>
    </source>
</reference>
<feature type="chain" id="PRO_5045797350" evidence="2">
    <location>
        <begin position="23"/>
        <end position="173"/>
    </location>
</feature>
<gene>
    <name evidence="4" type="ORF">LKD42_11230</name>
</gene>
<feature type="signal peptide" evidence="2">
    <location>
        <begin position="1"/>
        <end position="22"/>
    </location>
</feature>
<evidence type="ECO:0000256" key="2">
    <source>
        <dbReference type="SAM" id="SignalP"/>
    </source>
</evidence>
<evidence type="ECO:0000256" key="1">
    <source>
        <dbReference type="SAM" id="MobiDB-lite"/>
    </source>
</evidence>
<name>A0ABS8EXA4_9FIRM</name>
<evidence type="ECO:0000313" key="5">
    <source>
        <dbReference type="Proteomes" id="UP001299235"/>
    </source>
</evidence>
<dbReference type="InterPro" id="IPR032179">
    <property type="entry name" value="Cry22Aa_Ig-like"/>
</dbReference>
<comment type="caution">
    <text evidence="4">The sequence shown here is derived from an EMBL/GenBank/DDBJ whole genome shotgun (WGS) entry which is preliminary data.</text>
</comment>
<dbReference type="Pfam" id="PF16403">
    <property type="entry name" value="Bact_surface_Ig-like"/>
    <property type="match status" value="1"/>
</dbReference>
<evidence type="ECO:0000313" key="4">
    <source>
        <dbReference type="EMBL" id="MCC2149816.1"/>
    </source>
</evidence>
<keyword evidence="5" id="KW-1185">Reference proteome</keyword>
<sequence>MRRKRWLTVAMIVTAAVAVMMAATSYKEIGKKLEMQGEDQQTMLVAGYELQTETEASTAKTETSDTEMASETEKETKTKETETRTSAAADPSKPVLKLKQKKIEIKVGDAFDAVSQVSEITDDTDDRSALFRQIEVHGDYSTDEPGTYTLTYTAMDSDGNVSAPVTLELVVKG</sequence>
<evidence type="ECO:0000259" key="3">
    <source>
        <dbReference type="Pfam" id="PF16403"/>
    </source>
</evidence>
<feature type="compositionally biased region" description="Basic and acidic residues" evidence="1">
    <location>
        <begin position="71"/>
        <end position="83"/>
    </location>
</feature>
<dbReference type="Gene3D" id="2.60.40.10">
    <property type="entry name" value="Immunoglobulins"/>
    <property type="match status" value="1"/>
</dbReference>
<accession>A0ABS8EXA4</accession>
<dbReference type="RefSeq" id="WP_248835745.1">
    <property type="nucleotide sequence ID" value="NZ_JAJEQE010000043.1"/>
</dbReference>
<protein>
    <submittedName>
        <fullName evidence="4">DUF5011 domain-containing protein</fullName>
    </submittedName>
</protein>
<feature type="region of interest" description="Disordered" evidence="1">
    <location>
        <begin position="52"/>
        <end position="93"/>
    </location>
</feature>
<feature type="domain" description="Pesticidal crystal protein Cry22Aa Ig-like" evidence="3">
    <location>
        <begin position="101"/>
        <end position="161"/>
    </location>
</feature>
<keyword evidence="2" id="KW-0732">Signal</keyword>
<organism evidence="4 5">
    <name type="scientific">Hominisplanchenecus faecis</name>
    <dbReference type="NCBI Taxonomy" id="2885351"/>
    <lineage>
        <taxon>Bacteria</taxon>
        <taxon>Bacillati</taxon>
        <taxon>Bacillota</taxon>
        <taxon>Clostridia</taxon>
        <taxon>Lachnospirales</taxon>
        <taxon>Lachnospiraceae</taxon>
        <taxon>Hominisplanchenecus</taxon>
    </lineage>
</organism>
<dbReference type="EMBL" id="JAJEQE010000043">
    <property type="protein sequence ID" value="MCC2149816.1"/>
    <property type="molecule type" value="Genomic_DNA"/>
</dbReference>